<feature type="domain" description="GST C-terminal" evidence="6">
    <location>
        <begin position="87"/>
        <end position="222"/>
    </location>
</feature>
<feature type="domain" description="GST N-terminal" evidence="5">
    <location>
        <begin position="1"/>
        <end position="81"/>
    </location>
</feature>
<dbReference type="SFLD" id="SFLDG01150">
    <property type="entry name" value="Main.1:_Beta-like"/>
    <property type="match status" value="1"/>
</dbReference>
<dbReference type="InterPro" id="IPR036249">
    <property type="entry name" value="Thioredoxin-like_sf"/>
</dbReference>
<comment type="similarity">
    <text evidence="4">Belongs to the GST superfamily.</text>
</comment>
<keyword evidence="8" id="KW-1185">Reference proteome</keyword>
<evidence type="ECO:0000313" key="7">
    <source>
        <dbReference type="EMBL" id="MEJ8567163.1"/>
    </source>
</evidence>
<evidence type="ECO:0000256" key="1">
    <source>
        <dbReference type="ARBA" id="ARBA00012452"/>
    </source>
</evidence>
<evidence type="ECO:0000256" key="4">
    <source>
        <dbReference type="RuleBase" id="RU003494"/>
    </source>
</evidence>
<gene>
    <name evidence="7" type="ORF">V3330_05950</name>
</gene>
<dbReference type="PROSITE" id="PS50404">
    <property type="entry name" value="GST_NTER"/>
    <property type="match status" value="1"/>
</dbReference>
<dbReference type="EMBL" id="JAZHOG010000003">
    <property type="protein sequence ID" value="MEJ8567163.1"/>
    <property type="molecule type" value="Genomic_DNA"/>
</dbReference>
<dbReference type="PANTHER" id="PTHR44051:SF9">
    <property type="entry name" value="GLUTATHIONE S-TRANSFERASE 1"/>
    <property type="match status" value="1"/>
</dbReference>
<dbReference type="PANTHER" id="PTHR44051">
    <property type="entry name" value="GLUTATHIONE S-TRANSFERASE-RELATED"/>
    <property type="match status" value="1"/>
</dbReference>
<dbReference type="AlphaFoldDB" id="A0AAW9REE3"/>
<dbReference type="FunFam" id="3.40.30.10:FF:000156">
    <property type="entry name" value="Glutathione S-transferase 1"/>
    <property type="match status" value="1"/>
</dbReference>
<evidence type="ECO:0000256" key="2">
    <source>
        <dbReference type="ARBA" id="ARBA00022679"/>
    </source>
</evidence>
<reference evidence="7 8" key="1">
    <citation type="submission" date="2024-02" db="EMBL/GenBank/DDBJ databases">
        <title>A novel Wenzhouxiangellaceae bacterium, isolated from coastal sediments.</title>
        <authorList>
            <person name="Du Z.-J."/>
            <person name="Ye Y.-Q."/>
            <person name="Zhang X.-Y."/>
        </authorList>
    </citation>
    <scope>NUCLEOTIDE SEQUENCE [LARGE SCALE GENOMIC DNA]</scope>
    <source>
        <strain evidence="7 8">CH-27</strain>
    </source>
</reference>
<protein>
    <recommendedName>
        <fullName evidence="1">glutathione transferase</fullName>
        <ecNumber evidence="1">2.5.1.18</ecNumber>
    </recommendedName>
</protein>
<accession>A0AAW9REE3</accession>
<dbReference type="InterPro" id="IPR036282">
    <property type="entry name" value="Glutathione-S-Trfase_C_sf"/>
</dbReference>
<evidence type="ECO:0000313" key="8">
    <source>
        <dbReference type="Proteomes" id="UP001359886"/>
    </source>
</evidence>
<dbReference type="CDD" id="cd03046">
    <property type="entry name" value="GST_N_GTT1_like"/>
    <property type="match status" value="1"/>
</dbReference>
<dbReference type="GO" id="GO:0005737">
    <property type="term" value="C:cytoplasm"/>
    <property type="evidence" value="ECO:0007669"/>
    <property type="project" value="UniProtKB-ARBA"/>
</dbReference>
<comment type="catalytic activity">
    <reaction evidence="3">
        <text>RX + glutathione = an S-substituted glutathione + a halide anion + H(+)</text>
        <dbReference type="Rhea" id="RHEA:16437"/>
        <dbReference type="ChEBI" id="CHEBI:15378"/>
        <dbReference type="ChEBI" id="CHEBI:16042"/>
        <dbReference type="ChEBI" id="CHEBI:17792"/>
        <dbReference type="ChEBI" id="CHEBI:57925"/>
        <dbReference type="ChEBI" id="CHEBI:90779"/>
        <dbReference type="EC" id="2.5.1.18"/>
    </reaction>
</comment>
<dbReference type="Gene3D" id="3.40.30.10">
    <property type="entry name" value="Glutaredoxin"/>
    <property type="match status" value="1"/>
</dbReference>
<organism evidence="7 8">
    <name type="scientific">Elongatibacter sediminis</name>
    <dbReference type="NCBI Taxonomy" id="3119006"/>
    <lineage>
        <taxon>Bacteria</taxon>
        <taxon>Pseudomonadati</taxon>
        <taxon>Pseudomonadota</taxon>
        <taxon>Gammaproteobacteria</taxon>
        <taxon>Chromatiales</taxon>
        <taxon>Wenzhouxiangellaceae</taxon>
        <taxon>Elongatibacter</taxon>
    </lineage>
</organism>
<evidence type="ECO:0000256" key="3">
    <source>
        <dbReference type="ARBA" id="ARBA00047960"/>
    </source>
</evidence>
<dbReference type="Proteomes" id="UP001359886">
    <property type="component" value="Unassembled WGS sequence"/>
</dbReference>
<dbReference type="CDD" id="cd03189">
    <property type="entry name" value="GST_C_GTT1_like"/>
    <property type="match status" value="1"/>
</dbReference>
<dbReference type="Pfam" id="PF00043">
    <property type="entry name" value="GST_C"/>
    <property type="match status" value="1"/>
</dbReference>
<dbReference type="Gene3D" id="1.20.1050.10">
    <property type="match status" value="1"/>
</dbReference>
<dbReference type="EC" id="2.5.1.18" evidence="1"/>
<dbReference type="SUPFAM" id="SSF52833">
    <property type="entry name" value="Thioredoxin-like"/>
    <property type="match status" value="1"/>
</dbReference>
<dbReference type="SFLD" id="SFLDG00358">
    <property type="entry name" value="Main_(cytGST)"/>
    <property type="match status" value="1"/>
</dbReference>
<dbReference type="RefSeq" id="WP_354694479.1">
    <property type="nucleotide sequence ID" value="NZ_JAZHOG010000003.1"/>
</dbReference>
<dbReference type="SUPFAM" id="SSF47616">
    <property type="entry name" value="GST C-terminal domain-like"/>
    <property type="match status" value="1"/>
</dbReference>
<dbReference type="SFLD" id="SFLDS00019">
    <property type="entry name" value="Glutathione_Transferase_(cytos"/>
    <property type="match status" value="1"/>
</dbReference>
<dbReference type="GO" id="GO:0004364">
    <property type="term" value="F:glutathione transferase activity"/>
    <property type="evidence" value="ECO:0007669"/>
    <property type="project" value="UniProtKB-EC"/>
</dbReference>
<evidence type="ECO:0000259" key="5">
    <source>
        <dbReference type="PROSITE" id="PS50404"/>
    </source>
</evidence>
<sequence>MITVHHLENSRSQRILWLLEELGVEYRIEHYKRNPETSLAPPELAEVHPLGKSPVVTDRGITVAESGAIIEYLVGRYDDGRLLPDEGTPERRAYTYWLHYAEGSFMPLMIVSLILNRIDTAKMPFFVRPIARGITGKVREGYLDQNVQRNMDFLEATLAKSHWFCGDDFTAADIQMSFALEAAAVRTNLDAGYPNLSVCLERMHARPAYKAALDKGGPYQLMGGGD</sequence>
<dbReference type="InterPro" id="IPR040079">
    <property type="entry name" value="Glutathione_S-Trfase"/>
</dbReference>
<dbReference type="InterPro" id="IPR004045">
    <property type="entry name" value="Glutathione_S-Trfase_N"/>
</dbReference>
<name>A0AAW9REE3_9GAMM</name>
<dbReference type="InterPro" id="IPR010987">
    <property type="entry name" value="Glutathione-S-Trfase_C-like"/>
</dbReference>
<dbReference type="PROSITE" id="PS50405">
    <property type="entry name" value="GST_CTER"/>
    <property type="match status" value="1"/>
</dbReference>
<comment type="caution">
    <text evidence="7">The sequence shown here is derived from an EMBL/GenBank/DDBJ whole genome shotgun (WGS) entry which is preliminary data.</text>
</comment>
<proteinExistence type="inferred from homology"/>
<keyword evidence="2" id="KW-0808">Transferase</keyword>
<dbReference type="Pfam" id="PF02798">
    <property type="entry name" value="GST_N"/>
    <property type="match status" value="1"/>
</dbReference>
<dbReference type="GO" id="GO:0004601">
    <property type="term" value="F:peroxidase activity"/>
    <property type="evidence" value="ECO:0007669"/>
    <property type="project" value="UniProtKB-ARBA"/>
</dbReference>
<evidence type="ECO:0000259" key="6">
    <source>
        <dbReference type="PROSITE" id="PS50405"/>
    </source>
</evidence>
<dbReference type="InterPro" id="IPR004046">
    <property type="entry name" value="GST_C"/>
</dbReference>